<protein>
    <submittedName>
        <fullName evidence="2">Uncharacterized protein</fullName>
    </submittedName>
</protein>
<reference evidence="1 4" key="2">
    <citation type="journal article" date="2017" name="Arch. Virol.">
        <title>First complete genome sequence of a virulent bacteriophage infecting the opportunistic pathogen Serratia rubidaea.</title>
        <authorList>
            <person name="Xing S."/>
            <person name="Ma T."/>
            <person name="Zhang X."/>
            <person name="Huang Y."/>
            <person name="Mi Z."/>
            <person name="Sun Q."/>
            <person name="An X."/>
            <person name="Fan H."/>
            <person name="Wu S."/>
            <person name="Wei L."/>
            <person name="Tong Y."/>
        </authorList>
    </citation>
    <scope>NUCLEOTIDE SEQUENCE [LARGE SCALE GENOMIC DNA]</scope>
</reference>
<dbReference type="OrthoDB" id="8811at10239"/>
<evidence type="ECO:0000313" key="1">
    <source>
        <dbReference type="EMBL" id="ANM47272.1"/>
    </source>
</evidence>
<reference evidence="2 3" key="1">
    <citation type="submission" date="2016-11" db="EMBL/GenBank/DDBJ databases">
        <title>Complete genome of the first virulent bacteriophage infecting the opportunist pathogen Serratia rubidaea.</title>
        <authorList>
            <person name="Xing S."/>
            <person name="Ma T."/>
            <person name="Zhang X."/>
            <person name="Huang Y."/>
            <person name="Mi Z."/>
            <person name="Sun Q."/>
            <person name="An X."/>
            <person name="Fan H."/>
            <person name="Wu S."/>
            <person name="Lin W."/>
            <person name="Tong Y."/>
        </authorList>
    </citation>
    <scope>NUCLEOTIDE SEQUENCE [LARGE SCALE GENOMIC DNA]</scope>
</reference>
<dbReference type="RefSeq" id="YP_009616073.1">
    <property type="nucleotide sequence ID" value="NC_042047.1"/>
</dbReference>
<evidence type="ECO:0000313" key="3">
    <source>
        <dbReference type="Proteomes" id="UP000230444"/>
    </source>
</evidence>
<sequence length="230" mass="27183">MHDVTKLYPIIIGADQGDLFFRDEQFVAHAISPQGMSVYCVEHPDPAEYGLFYHVNGMLQPLPDDYIIRARRYFIDFNRMHNNEIDARWHAARNLVESNGNDAYRIVQFDEENKTITWNISSTRSRPREVVTPWMHKEQIQVSTSDFLEVEKQCNLNRISVVANSDYGEELYWTAFTPRTTLRMHAETRSRAVIQFCLWDLYRRNYGMLISQDTADWLLLNRGRIDWRAL</sequence>
<dbReference type="KEGG" id="vg:40092554"/>
<evidence type="ECO:0000313" key="2">
    <source>
        <dbReference type="EMBL" id="APD20180.1"/>
    </source>
</evidence>
<dbReference type="EMBL" id="KX147096">
    <property type="protein sequence ID" value="ANM47272.1"/>
    <property type="molecule type" value="Genomic_DNA"/>
</dbReference>
<name>A0A1J0MGB7_9CAUD</name>
<proteinExistence type="predicted"/>
<keyword evidence="4" id="KW-1185">Reference proteome</keyword>
<organism evidence="2 3">
    <name type="scientific">Serratia phage vB_Sru_IME250</name>
    <dbReference type="NCBI Taxonomy" id="1852640"/>
    <lineage>
        <taxon>Viruses</taxon>
        <taxon>Duplodnaviria</taxon>
        <taxon>Heunggongvirae</taxon>
        <taxon>Uroviricota</taxon>
        <taxon>Caudoviricetes</taxon>
        <taxon>Pantevenvirales</taxon>
        <taxon>Ackermannviridae</taxon>
        <taxon>Taipeivirus</taxon>
        <taxon>Taipeivirus IME250</taxon>
    </lineage>
</organism>
<dbReference type="Proteomes" id="UP000230444">
    <property type="component" value="Segment"/>
</dbReference>
<dbReference type="Proteomes" id="UP000231470">
    <property type="component" value="Segment"/>
</dbReference>
<accession>A0A1J0MGB7</accession>
<dbReference type="EMBL" id="KY073123">
    <property type="protein sequence ID" value="APD20180.1"/>
    <property type="molecule type" value="Genomic_DNA"/>
</dbReference>
<evidence type="ECO:0000313" key="4">
    <source>
        <dbReference type="Proteomes" id="UP000231470"/>
    </source>
</evidence>
<dbReference type="GeneID" id="40092554"/>